<feature type="domain" description="Methyltransferase" evidence="1">
    <location>
        <begin position="53"/>
        <end position="86"/>
    </location>
</feature>
<evidence type="ECO:0000259" key="1">
    <source>
        <dbReference type="Pfam" id="PF13649"/>
    </source>
</evidence>
<comment type="caution">
    <text evidence="2">The sequence shown here is derived from an EMBL/GenBank/DDBJ whole genome shotgun (WGS) entry which is preliminary data.</text>
</comment>
<dbReference type="Proteomes" id="UP000604825">
    <property type="component" value="Unassembled WGS sequence"/>
</dbReference>
<organism evidence="2 3">
    <name type="scientific">Miscanthus lutarioriparius</name>
    <dbReference type="NCBI Taxonomy" id="422564"/>
    <lineage>
        <taxon>Eukaryota</taxon>
        <taxon>Viridiplantae</taxon>
        <taxon>Streptophyta</taxon>
        <taxon>Embryophyta</taxon>
        <taxon>Tracheophyta</taxon>
        <taxon>Spermatophyta</taxon>
        <taxon>Magnoliopsida</taxon>
        <taxon>Liliopsida</taxon>
        <taxon>Poales</taxon>
        <taxon>Poaceae</taxon>
        <taxon>PACMAD clade</taxon>
        <taxon>Panicoideae</taxon>
        <taxon>Andropogonodae</taxon>
        <taxon>Andropogoneae</taxon>
        <taxon>Saccharinae</taxon>
        <taxon>Miscanthus</taxon>
    </lineage>
</organism>
<dbReference type="Pfam" id="PF13649">
    <property type="entry name" value="Methyltransf_25"/>
    <property type="match status" value="1"/>
</dbReference>
<dbReference type="GO" id="GO:0070476">
    <property type="term" value="P:rRNA (guanine-N7)-methylation"/>
    <property type="evidence" value="ECO:0007669"/>
    <property type="project" value="InterPro"/>
</dbReference>
<dbReference type="PANTHER" id="PTHR12734">
    <property type="entry name" value="METHYLTRANSFERASE-RELATED"/>
    <property type="match status" value="1"/>
</dbReference>
<proteinExistence type="predicted"/>
<dbReference type="EMBL" id="CAJGYO010000002">
    <property type="protein sequence ID" value="CAD6211258.1"/>
    <property type="molecule type" value="Genomic_DNA"/>
</dbReference>
<sequence length="110" mass="11975">MRLCVGFPAIPTPVGPQRHRRPRRRRGAGAAAISERALELLALPNDGVPKLLLDIGCGSGLSGETLMEHGHHWIGYDISKSMLDVALLMEESASRRAMIASIEIIIRMHG</sequence>
<dbReference type="InterPro" id="IPR041698">
    <property type="entry name" value="Methyltransf_25"/>
</dbReference>
<accession>A0A811MNU2</accession>
<dbReference type="GO" id="GO:0016435">
    <property type="term" value="F:rRNA (guanine) methyltransferase activity"/>
    <property type="evidence" value="ECO:0007669"/>
    <property type="project" value="InterPro"/>
</dbReference>
<protein>
    <recommendedName>
        <fullName evidence="1">Methyltransferase domain-containing protein</fullName>
    </recommendedName>
</protein>
<evidence type="ECO:0000313" key="3">
    <source>
        <dbReference type="Proteomes" id="UP000604825"/>
    </source>
</evidence>
<dbReference type="Gene3D" id="3.40.50.150">
    <property type="entry name" value="Vaccinia Virus protein VP39"/>
    <property type="match status" value="1"/>
</dbReference>
<dbReference type="InterPro" id="IPR039769">
    <property type="entry name" value="Bud23-like"/>
</dbReference>
<keyword evidence="3" id="KW-1185">Reference proteome</keyword>
<dbReference type="SUPFAM" id="SSF53335">
    <property type="entry name" value="S-adenosyl-L-methionine-dependent methyltransferases"/>
    <property type="match status" value="1"/>
</dbReference>
<gene>
    <name evidence="2" type="ORF">NCGR_LOCUS7243</name>
</gene>
<dbReference type="GO" id="GO:0005730">
    <property type="term" value="C:nucleolus"/>
    <property type="evidence" value="ECO:0007669"/>
    <property type="project" value="TreeGrafter"/>
</dbReference>
<dbReference type="PANTHER" id="PTHR12734:SF0">
    <property type="entry name" value="18S RRNA (GUANINE-N(7))-METHYLTRANSFERASE-RELATED"/>
    <property type="match status" value="1"/>
</dbReference>
<evidence type="ECO:0000313" key="2">
    <source>
        <dbReference type="EMBL" id="CAD6211258.1"/>
    </source>
</evidence>
<dbReference type="OrthoDB" id="1718934at2759"/>
<dbReference type="AlphaFoldDB" id="A0A811MNU2"/>
<dbReference type="InterPro" id="IPR029063">
    <property type="entry name" value="SAM-dependent_MTases_sf"/>
</dbReference>
<name>A0A811MNU2_9POAL</name>
<reference evidence="2" key="1">
    <citation type="submission" date="2020-10" db="EMBL/GenBank/DDBJ databases">
        <authorList>
            <person name="Han B."/>
            <person name="Lu T."/>
            <person name="Zhao Q."/>
            <person name="Huang X."/>
            <person name="Zhao Y."/>
        </authorList>
    </citation>
    <scope>NUCLEOTIDE SEQUENCE</scope>
</reference>